<dbReference type="Proteomes" id="UP001454036">
    <property type="component" value="Unassembled WGS sequence"/>
</dbReference>
<dbReference type="EMBL" id="BAABME010007438">
    <property type="protein sequence ID" value="GAA0170885.1"/>
    <property type="molecule type" value="Genomic_DNA"/>
</dbReference>
<reference evidence="3 4" key="1">
    <citation type="submission" date="2024-01" db="EMBL/GenBank/DDBJ databases">
        <title>The complete chloroplast genome sequence of Lithospermum erythrorhizon: insights into the phylogenetic relationship among Boraginaceae species and the maternal lineages of purple gromwells.</title>
        <authorList>
            <person name="Okada T."/>
            <person name="Watanabe K."/>
        </authorList>
    </citation>
    <scope>NUCLEOTIDE SEQUENCE [LARGE SCALE GENOMIC DNA]</scope>
</reference>
<organism evidence="3 4">
    <name type="scientific">Lithospermum erythrorhizon</name>
    <name type="common">Purple gromwell</name>
    <name type="synonym">Lithospermum officinale var. erythrorhizon</name>
    <dbReference type="NCBI Taxonomy" id="34254"/>
    <lineage>
        <taxon>Eukaryota</taxon>
        <taxon>Viridiplantae</taxon>
        <taxon>Streptophyta</taxon>
        <taxon>Embryophyta</taxon>
        <taxon>Tracheophyta</taxon>
        <taxon>Spermatophyta</taxon>
        <taxon>Magnoliopsida</taxon>
        <taxon>eudicotyledons</taxon>
        <taxon>Gunneridae</taxon>
        <taxon>Pentapetalae</taxon>
        <taxon>asterids</taxon>
        <taxon>lamiids</taxon>
        <taxon>Boraginales</taxon>
        <taxon>Boraginaceae</taxon>
        <taxon>Boraginoideae</taxon>
        <taxon>Lithospermeae</taxon>
        <taxon>Lithospermum</taxon>
    </lineage>
</organism>
<dbReference type="InterPro" id="IPR058594">
    <property type="entry name" value="PB1-like_dom_pln"/>
</dbReference>
<comment type="caution">
    <text evidence="3">The sequence shown here is derived from an EMBL/GenBank/DDBJ whole genome shotgun (WGS) entry which is preliminary data.</text>
</comment>
<gene>
    <name evidence="3" type="ORF">LIER_25051</name>
</gene>
<protein>
    <recommendedName>
        <fullName evidence="2">PB1-like domain-containing protein</fullName>
    </recommendedName>
</protein>
<name>A0AAV3R713_LITER</name>
<proteinExistence type="predicted"/>
<accession>A0AAV3R713</accession>
<feature type="region of interest" description="Disordered" evidence="1">
    <location>
        <begin position="185"/>
        <end position="225"/>
    </location>
</feature>
<evidence type="ECO:0000256" key="1">
    <source>
        <dbReference type="SAM" id="MobiDB-lite"/>
    </source>
</evidence>
<evidence type="ECO:0000259" key="2">
    <source>
        <dbReference type="Pfam" id="PF26130"/>
    </source>
</evidence>
<evidence type="ECO:0000313" key="4">
    <source>
        <dbReference type="Proteomes" id="UP001454036"/>
    </source>
</evidence>
<feature type="domain" description="PB1-like" evidence="2">
    <location>
        <begin position="29"/>
        <end position="119"/>
    </location>
</feature>
<keyword evidence="4" id="KW-1185">Reference proteome</keyword>
<feature type="compositionally biased region" description="Basic and acidic residues" evidence="1">
    <location>
        <begin position="185"/>
        <end position="198"/>
    </location>
</feature>
<dbReference type="AlphaFoldDB" id="A0AAV3R713"/>
<evidence type="ECO:0000313" key="3">
    <source>
        <dbReference type="EMBL" id="GAA0170885.1"/>
    </source>
</evidence>
<sequence length="225" mass="26081">MVNHRINWYLRPVENNEDDDDLFNIYRQEDLFTLRIYYGGTFKLNPPREYENGQLKVIDFVSMDYFSLVDIDIIALATGYKYRSPVMYLWPNPGDILDNGLRPLQCDEHVRALLKVASWWKIMDVYLDGTPLWSIVRLTNLIPTTAYMIELEEEDSGFEIDSEDEVVVGNRGLLMIGYEPMEDDHMHEATNEVDRGENDNTEEFESGPPVELDVGQTEQLDEGGN</sequence>
<dbReference type="Pfam" id="PF26130">
    <property type="entry name" value="PB1-like"/>
    <property type="match status" value="1"/>
</dbReference>